<comment type="caution">
    <text evidence="2">The sequence shown here is derived from an EMBL/GenBank/DDBJ whole genome shotgun (WGS) entry which is preliminary data.</text>
</comment>
<name>A0ABW5ZLJ1_9BACL</name>
<accession>A0ABW5ZLJ1</accession>
<protein>
    <submittedName>
        <fullName evidence="2">Uncharacterized protein</fullName>
    </submittedName>
</protein>
<proteinExistence type="predicted"/>
<feature type="transmembrane region" description="Helical" evidence="1">
    <location>
        <begin position="5"/>
        <end position="23"/>
    </location>
</feature>
<evidence type="ECO:0000313" key="2">
    <source>
        <dbReference type="EMBL" id="MFD2912788.1"/>
    </source>
</evidence>
<keyword evidence="1" id="KW-0472">Membrane</keyword>
<dbReference type="EMBL" id="JBHUPG010000023">
    <property type="protein sequence ID" value="MFD2912788.1"/>
    <property type="molecule type" value="Genomic_DNA"/>
</dbReference>
<gene>
    <name evidence="2" type="ORF">ACFS5P_12945</name>
</gene>
<evidence type="ECO:0000313" key="3">
    <source>
        <dbReference type="Proteomes" id="UP001597561"/>
    </source>
</evidence>
<dbReference type="RefSeq" id="WP_204729801.1">
    <property type="nucleotide sequence ID" value="NZ_JAFBDK010000010.1"/>
</dbReference>
<keyword evidence="1" id="KW-1133">Transmembrane helix</keyword>
<dbReference type="Proteomes" id="UP001597561">
    <property type="component" value="Unassembled WGS sequence"/>
</dbReference>
<keyword evidence="1" id="KW-0812">Transmembrane</keyword>
<sequence length="85" mass="10036">MKQRVLTGVIVVIIISGVIWMIIQNQHTQNALLYEERRQQVMDELIKEQNPIGQYLVRVDLNDMAILFEEVQVKNPDYTEEWHGI</sequence>
<reference evidence="3" key="1">
    <citation type="journal article" date="2019" name="Int. J. Syst. Evol. Microbiol.">
        <title>The Global Catalogue of Microorganisms (GCM) 10K type strain sequencing project: providing services to taxonomists for standard genome sequencing and annotation.</title>
        <authorList>
            <consortium name="The Broad Institute Genomics Platform"/>
            <consortium name="The Broad Institute Genome Sequencing Center for Infectious Disease"/>
            <person name="Wu L."/>
            <person name="Ma J."/>
        </authorList>
    </citation>
    <scope>NUCLEOTIDE SEQUENCE [LARGE SCALE GENOMIC DNA]</scope>
    <source>
        <strain evidence="3">KCTC 13528</strain>
    </source>
</reference>
<evidence type="ECO:0000256" key="1">
    <source>
        <dbReference type="SAM" id="Phobius"/>
    </source>
</evidence>
<organism evidence="2 3">
    <name type="scientific">Jeotgalibacillus terrae</name>
    <dbReference type="NCBI Taxonomy" id="587735"/>
    <lineage>
        <taxon>Bacteria</taxon>
        <taxon>Bacillati</taxon>
        <taxon>Bacillota</taxon>
        <taxon>Bacilli</taxon>
        <taxon>Bacillales</taxon>
        <taxon>Caryophanaceae</taxon>
        <taxon>Jeotgalibacillus</taxon>
    </lineage>
</organism>
<keyword evidence="3" id="KW-1185">Reference proteome</keyword>